<protein>
    <recommendedName>
        <fullName evidence="5">Ubiquitin 3 binding protein But2 C-terminal domain-containing protein</fullName>
    </recommendedName>
</protein>
<name>A0ABR4IWG4_9EURO</name>
<feature type="region of interest" description="Disordered" evidence="1">
    <location>
        <begin position="93"/>
        <end position="156"/>
    </location>
</feature>
<reference evidence="3 4" key="1">
    <citation type="submission" date="2024-07" db="EMBL/GenBank/DDBJ databases">
        <title>Section-level genome sequencing and comparative genomics of Aspergillus sections Usti and Cavernicolus.</title>
        <authorList>
            <consortium name="Lawrence Berkeley National Laboratory"/>
            <person name="Nybo J.L."/>
            <person name="Vesth T.C."/>
            <person name="Theobald S."/>
            <person name="Frisvad J.C."/>
            <person name="Larsen T.O."/>
            <person name="Kjaerboelling I."/>
            <person name="Rothschild-Mancinelli K."/>
            <person name="Lyhne E.K."/>
            <person name="Kogle M.E."/>
            <person name="Barry K."/>
            <person name="Clum A."/>
            <person name="Na H."/>
            <person name="Ledsgaard L."/>
            <person name="Lin J."/>
            <person name="Lipzen A."/>
            <person name="Kuo A."/>
            <person name="Riley R."/>
            <person name="Mondo S."/>
            <person name="Labutti K."/>
            <person name="Haridas S."/>
            <person name="Pangalinan J."/>
            <person name="Salamov A.A."/>
            <person name="Simmons B.A."/>
            <person name="Magnuson J.K."/>
            <person name="Chen J."/>
            <person name="Drula E."/>
            <person name="Henrissat B."/>
            <person name="Wiebenga A."/>
            <person name="Lubbers R.J."/>
            <person name="Gomes A.C."/>
            <person name="Makela M.R."/>
            <person name="Stajich J."/>
            <person name="Grigoriev I.V."/>
            <person name="Mortensen U.H."/>
            <person name="De Vries R.P."/>
            <person name="Baker S.E."/>
            <person name="Andersen M.R."/>
        </authorList>
    </citation>
    <scope>NUCLEOTIDE SEQUENCE [LARGE SCALE GENOMIC DNA]</scope>
    <source>
        <strain evidence="3 4">CBS 123904</strain>
    </source>
</reference>
<feature type="compositionally biased region" description="Polar residues" evidence="1">
    <location>
        <begin position="120"/>
        <end position="138"/>
    </location>
</feature>
<accession>A0ABR4IWG4</accession>
<evidence type="ECO:0000256" key="2">
    <source>
        <dbReference type="SAM" id="SignalP"/>
    </source>
</evidence>
<feature type="chain" id="PRO_5046540292" description="Ubiquitin 3 binding protein But2 C-terminal domain-containing protein" evidence="2">
    <location>
        <begin position="23"/>
        <end position="274"/>
    </location>
</feature>
<evidence type="ECO:0000313" key="4">
    <source>
        <dbReference type="Proteomes" id="UP001610446"/>
    </source>
</evidence>
<evidence type="ECO:0008006" key="5">
    <source>
        <dbReference type="Google" id="ProtNLM"/>
    </source>
</evidence>
<sequence length="274" mass="28711">MAYTSTLLAIWFFVCKPILTLSCALPTSQNTTTASALHPFAPPEPPVPELQHTRTIWVTSTVNDANGPNANTSTSKALVPTITVTTMVTAEAAVGSSSESSSGNGPAPTSLLHHLDPAQDDNSTLGPATSSLDQTPSQIQPPPKGAESTATPDAVLTDGTGTVQLFVVDVGFPPSKNQTAPADPQLFSPPSLDVQPGDIVLFRLHGPYLIYPSKQGSPCGAPRLSLNTISPGKEVSSYQMSVRSSGRAWYSASLVDRPQDCNNHTIFVMNTGNS</sequence>
<dbReference type="Proteomes" id="UP001610446">
    <property type="component" value="Unassembled WGS sequence"/>
</dbReference>
<feature type="compositionally biased region" description="Low complexity" evidence="1">
    <location>
        <begin position="93"/>
        <end position="102"/>
    </location>
</feature>
<evidence type="ECO:0000313" key="3">
    <source>
        <dbReference type="EMBL" id="KAL2831932.1"/>
    </source>
</evidence>
<keyword evidence="4" id="KW-1185">Reference proteome</keyword>
<evidence type="ECO:0000256" key="1">
    <source>
        <dbReference type="SAM" id="MobiDB-lite"/>
    </source>
</evidence>
<organism evidence="3 4">
    <name type="scientific">Aspergillus pseudoustus</name>
    <dbReference type="NCBI Taxonomy" id="1810923"/>
    <lineage>
        <taxon>Eukaryota</taxon>
        <taxon>Fungi</taxon>
        <taxon>Dikarya</taxon>
        <taxon>Ascomycota</taxon>
        <taxon>Pezizomycotina</taxon>
        <taxon>Eurotiomycetes</taxon>
        <taxon>Eurotiomycetidae</taxon>
        <taxon>Eurotiales</taxon>
        <taxon>Aspergillaceae</taxon>
        <taxon>Aspergillus</taxon>
        <taxon>Aspergillus subgen. Nidulantes</taxon>
    </lineage>
</organism>
<dbReference type="EMBL" id="JBFXLU010000272">
    <property type="protein sequence ID" value="KAL2831932.1"/>
    <property type="molecule type" value="Genomic_DNA"/>
</dbReference>
<keyword evidence="2" id="KW-0732">Signal</keyword>
<feature type="signal peptide" evidence="2">
    <location>
        <begin position="1"/>
        <end position="22"/>
    </location>
</feature>
<proteinExistence type="predicted"/>
<gene>
    <name evidence="3" type="ORF">BJY01DRAFT_254070</name>
</gene>
<comment type="caution">
    <text evidence="3">The sequence shown here is derived from an EMBL/GenBank/DDBJ whole genome shotgun (WGS) entry which is preliminary data.</text>
</comment>